<reference evidence="2 3" key="1">
    <citation type="submission" date="2019-09" db="EMBL/GenBank/DDBJ databases">
        <authorList>
            <person name="Ou C."/>
        </authorList>
    </citation>
    <scope>NUCLEOTIDE SEQUENCE [LARGE SCALE GENOMIC DNA]</scope>
    <source>
        <strain evidence="2">S2</strain>
        <tissue evidence="2">Leaf</tissue>
    </source>
</reference>
<proteinExistence type="predicted"/>
<dbReference type="AlphaFoldDB" id="A0A5N5EXD8"/>
<evidence type="ECO:0000313" key="3">
    <source>
        <dbReference type="Proteomes" id="UP000327157"/>
    </source>
</evidence>
<reference evidence="3" key="2">
    <citation type="submission" date="2019-10" db="EMBL/GenBank/DDBJ databases">
        <title>A de novo genome assembly of a pear dwarfing rootstock.</title>
        <authorList>
            <person name="Wang F."/>
            <person name="Wang J."/>
            <person name="Li S."/>
            <person name="Zhang Y."/>
            <person name="Fang M."/>
            <person name="Ma L."/>
            <person name="Zhao Y."/>
            <person name="Jiang S."/>
        </authorList>
    </citation>
    <scope>NUCLEOTIDE SEQUENCE [LARGE SCALE GENOMIC DNA]</scope>
</reference>
<protein>
    <submittedName>
        <fullName evidence="2">Uncharacterized protein</fullName>
    </submittedName>
</protein>
<evidence type="ECO:0000256" key="1">
    <source>
        <dbReference type="SAM" id="MobiDB-lite"/>
    </source>
</evidence>
<reference evidence="2 3" key="3">
    <citation type="submission" date="2019-11" db="EMBL/GenBank/DDBJ databases">
        <title>A de novo genome assembly of a pear dwarfing rootstock.</title>
        <authorList>
            <person name="Wang F."/>
            <person name="Wang J."/>
            <person name="Li S."/>
            <person name="Zhang Y."/>
            <person name="Fang M."/>
            <person name="Ma L."/>
            <person name="Zhao Y."/>
            <person name="Jiang S."/>
        </authorList>
    </citation>
    <scope>NUCLEOTIDE SEQUENCE [LARGE SCALE GENOMIC DNA]</scope>
    <source>
        <strain evidence="2">S2</strain>
        <tissue evidence="2">Leaf</tissue>
    </source>
</reference>
<sequence>MIPSAMAIAQGHIVPLAPLFLGLLCHELDEIHAMRSRLPDPSKRGQLLLNFHSAKETWESKHEDETKDAAGRCNISREGRCRRTHKRRSKQAARDIDTTTTAKHKRDGGISRLFAERYNQWKGDMHQHFEMFDDPQVALEEDCPREFEDREENWVWLRSHFEEPTYVKAKANKIIQEKKTFLHHLGSRPFSYRMETVGSSGVRLPATPPPDTLIESVDPSKDAGFHILTDILDQTLGRRPKTRGDNFDTRGRWP</sequence>
<dbReference type="EMBL" id="SMOL01000781">
    <property type="protein sequence ID" value="KAB2595415.1"/>
    <property type="molecule type" value="Genomic_DNA"/>
</dbReference>
<name>A0A5N5EXD8_9ROSA</name>
<feature type="compositionally biased region" description="Basic residues" evidence="1">
    <location>
        <begin position="82"/>
        <end position="91"/>
    </location>
</feature>
<feature type="region of interest" description="Disordered" evidence="1">
    <location>
        <begin position="81"/>
        <end position="103"/>
    </location>
</feature>
<dbReference type="Proteomes" id="UP000327157">
    <property type="component" value="Chromosome 7"/>
</dbReference>
<gene>
    <name evidence="2" type="ORF">D8674_030865</name>
</gene>
<organism evidence="2 3">
    <name type="scientific">Pyrus ussuriensis x Pyrus communis</name>
    <dbReference type="NCBI Taxonomy" id="2448454"/>
    <lineage>
        <taxon>Eukaryota</taxon>
        <taxon>Viridiplantae</taxon>
        <taxon>Streptophyta</taxon>
        <taxon>Embryophyta</taxon>
        <taxon>Tracheophyta</taxon>
        <taxon>Spermatophyta</taxon>
        <taxon>Magnoliopsida</taxon>
        <taxon>eudicotyledons</taxon>
        <taxon>Gunneridae</taxon>
        <taxon>Pentapetalae</taxon>
        <taxon>rosids</taxon>
        <taxon>fabids</taxon>
        <taxon>Rosales</taxon>
        <taxon>Rosaceae</taxon>
        <taxon>Amygdaloideae</taxon>
        <taxon>Maleae</taxon>
        <taxon>Pyrus</taxon>
    </lineage>
</organism>
<accession>A0A5N5EXD8</accession>
<keyword evidence="3" id="KW-1185">Reference proteome</keyword>
<evidence type="ECO:0000313" key="2">
    <source>
        <dbReference type="EMBL" id="KAB2595415.1"/>
    </source>
</evidence>
<comment type="caution">
    <text evidence="2">The sequence shown here is derived from an EMBL/GenBank/DDBJ whole genome shotgun (WGS) entry which is preliminary data.</text>
</comment>